<keyword evidence="3" id="KW-0255">Endonuclease</keyword>
<feature type="compositionally biased region" description="Basic residues" evidence="1">
    <location>
        <begin position="267"/>
        <end position="277"/>
    </location>
</feature>
<dbReference type="InterPro" id="IPR048749">
    <property type="entry name" value="SLX1_C"/>
</dbReference>
<evidence type="ECO:0000313" key="4">
    <source>
        <dbReference type="Proteomes" id="UP000184267"/>
    </source>
</evidence>
<accession>A0A1M2VXB1</accession>
<organism evidence="3 4">
    <name type="scientific">Trametes pubescens</name>
    <name type="common">White-rot fungus</name>
    <dbReference type="NCBI Taxonomy" id="154538"/>
    <lineage>
        <taxon>Eukaryota</taxon>
        <taxon>Fungi</taxon>
        <taxon>Dikarya</taxon>
        <taxon>Basidiomycota</taxon>
        <taxon>Agaricomycotina</taxon>
        <taxon>Agaricomycetes</taxon>
        <taxon>Polyporales</taxon>
        <taxon>Polyporaceae</taxon>
        <taxon>Trametes</taxon>
    </lineage>
</organism>
<keyword evidence="3" id="KW-0540">Nuclease</keyword>
<feature type="region of interest" description="Disordered" evidence="1">
    <location>
        <begin position="196"/>
        <end position="449"/>
    </location>
</feature>
<dbReference type="GO" id="GO:0000724">
    <property type="term" value="P:double-strand break repair via homologous recombination"/>
    <property type="evidence" value="ECO:0007669"/>
    <property type="project" value="TreeGrafter"/>
</dbReference>
<gene>
    <name evidence="3" type="ORF">TRAPUB_11236</name>
</gene>
<dbReference type="Pfam" id="PF21202">
    <property type="entry name" value="SLX1_C"/>
    <property type="match status" value="1"/>
</dbReference>
<sequence length="449" mass="47519">MVSSHPYNTWPLSVKLFTEEAAKIWNASAKDASIPPLPEGLTVSLEYEGVDGKSGKPGAGRTGPIDVVDTAFTTEHLQKGTSLFSPPSRLQCSICHGDISHNTDPLTTALCPTNGCKSVTHLACLSRDFLNSAPSTSSDIIPRGGTCKSCHSYILWGDVIRGCYRRHQGGATPENEPEEPDDQEDGLAQLLGEAAEEELEGPSQPKPRKPAGPPLPTKRGRGRPPKAKPAPFSTVASSDGEHEHFDLNAISSCSEEDSDDAGGLPWTRRRPHLHSKPPSRSVPSGSRLPDEPPRSIPATAGSSRGTVPAVGGPGRGARQISHNAGSRATGAAAIEDRGARLSSITAPRSAGAGFARDDRDSHGAFDVPRGSGPVDARTVTTLAPRGERDDTGDAPPQDPARAGKRFPEERTLRSFPDLPPLSQPPSPAATRTQRIHLHDNEIVEISDSD</sequence>
<dbReference type="OrthoDB" id="24645at2759"/>
<dbReference type="PANTHER" id="PTHR20208">
    <property type="entry name" value="STRUCTURE-SPECIFIC ENDONUCLEASE SUBUNIT SLX1"/>
    <property type="match status" value="1"/>
</dbReference>
<dbReference type="OMA" id="GCYRRHQ"/>
<feature type="compositionally biased region" description="Pro residues" evidence="1">
    <location>
        <begin position="417"/>
        <end position="427"/>
    </location>
</feature>
<keyword evidence="3" id="KW-0378">Hydrolase</keyword>
<dbReference type="Proteomes" id="UP000184267">
    <property type="component" value="Unassembled WGS sequence"/>
</dbReference>
<dbReference type="GO" id="GO:0017108">
    <property type="term" value="F:5'-flap endonuclease activity"/>
    <property type="evidence" value="ECO:0007669"/>
    <property type="project" value="TreeGrafter"/>
</dbReference>
<dbReference type="Gene3D" id="3.30.40.10">
    <property type="entry name" value="Zinc/RING finger domain, C3HC4 (zinc finger)"/>
    <property type="match status" value="1"/>
</dbReference>
<evidence type="ECO:0000259" key="2">
    <source>
        <dbReference type="Pfam" id="PF21202"/>
    </source>
</evidence>
<dbReference type="GO" id="GO:0008821">
    <property type="term" value="F:crossover junction DNA endonuclease activity"/>
    <property type="evidence" value="ECO:0007669"/>
    <property type="project" value="TreeGrafter"/>
</dbReference>
<keyword evidence="4" id="KW-1185">Reference proteome</keyword>
<comment type="caution">
    <text evidence="3">The sequence shown here is derived from an EMBL/GenBank/DDBJ whole genome shotgun (WGS) entry which is preliminary data.</text>
</comment>
<dbReference type="InterPro" id="IPR050381">
    <property type="entry name" value="SLX1_endonuclease"/>
</dbReference>
<evidence type="ECO:0000256" key="1">
    <source>
        <dbReference type="SAM" id="MobiDB-lite"/>
    </source>
</evidence>
<dbReference type="STRING" id="154538.A0A1M2VXB1"/>
<evidence type="ECO:0000313" key="3">
    <source>
        <dbReference type="EMBL" id="OJT12213.1"/>
    </source>
</evidence>
<reference evidence="3 4" key="1">
    <citation type="submission" date="2016-10" db="EMBL/GenBank/DDBJ databases">
        <title>Genome sequence of the basidiomycete white-rot fungus Trametes pubescens.</title>
        <authorList>
            <person name="Makela M.R."/>
            <person name="Granchi Z."/>
            <person name="Peng M."/>
            <person name="De Vries R.P."/>
            <person name="Grigoriev I."/>
            <person name="Riley R."/>
            <person name="Hilden K."/>
        </authorList>
    </citation>
    <scope>NUCLEOTIDE SEQUENCE [LARGE SCALE GENOMIC DNA]</scope>
    <source>
        <strain evidence="3 4">FBCC735</strain>
    </source>
</reference>
<dbReference type="AlphaFoldDB" id="A0A1M2VXB1"/>
<protein>
    <submittedName>
        <fullName evidence="3">Structure-specific endonuclease subunit slx1</fullName>
    </submittedName>
</protein>
<proteinExistence type="predicted"/>
<dbReference type="InterPro" id="IPR013083">
    <property type="entry name" value="Znf_RING/FYVE/PHD"/>
</dbReference>
<name>A0A1M2VXB1_TRAPU</name>
<dbReference type="EMBL" id="MNAD01000507">
    <property type="protein sequence ID" value="OJT12213.1"/>
    <property type="molecule type" value="Genomic_DNA"/>
</dbReference>
<dbReference type="PANTHER" id="PTHR20208:SF10">
    <property type="entry name" value="STRUCTURE-SPECIFIC ENDONUCLEASE SUBUNIT SLX1"/>
    <property type="match status" value="1"/>
</dbReference>
<feature type="domain" description="Structure-specific endonuclease subunit SLX1 C-terminal" evidence="2">
    <location>
        <begin position="91"/>
        <end position="160"/>
    </location>
</feature>
<dbReference type="GO" id="GO:0033557">
    <property type="term" value="C:Slx1-Slx4 complex"/>
    <property type="evidence" value="ECO:0007669"/>
    <property type="project" value="TreeGrafter"/>
</dbReference>